<protein>
    <submittedName>
        <fullName evidence="5">GntR family transcriptional regulator</fullName>
    </submittedName>
</protein>
<dbReference type="GO" id="GO:0045892">
    <property type="term" value="P:negative regulation of DNA-templated transcription"/>
    <property type="evidence" value="ECO:0007669"/>
    <property type="project" value="TreeGrafter"/>
</dbReference>
<dbReference type="KEGG" id="gry:D7I44_02300"/>
<dbReference type="Proteomes" id="UP000275069">
    <property type="component" value="Chromosome"/>
</dbReference>
<feature type="domain" description="HTH gntR-type" evidence="4">
    <location>
        <begin position="3"/>
        <end position="71"/>
    </location>
</feature>
<dbReference type="GO" id="GO:0003700">
    <property type="term" value="F:DNA-binding transcription factor activity"/>
    <property type="evidence" value="ECO:0007669"/>
    <property type="project" value="InterPro"/>
</dbReference>
<dbReference type="Gene3D" id="1.10.10.10">
    <property type="entry name" value="Winged helix-like DNA-binding domain superfamily/Winged helix DNA-binding domain"/>
    <property type="match status" value="1"/>
</dbReference>
<dbReference type="InterPro" id="IPR011663">
    <property type="entry name" value="UTRA"/>
</dbReference>
<dbReference type="SMART" id="SM00866">
    <property type="entry name" value="UTRA"/>
    <property type="match status" value="1"/>
</dbReference>
<keyword evidence="6" id="KW-1185">Reference proteome</keyword>
<dbReference type="PRINTS" id="PR00035">
    <property type="entry name" value="HTHGNTR"/>
</dbReference>
<dbReference type="InterPro" id="IPR050679">
    <property type="entry name" value="Bact_HTH_transcr_reg"/>
</dbReference>
<dbReference type="PROSITE" id="PS50949">
    <property type="entry name" value="HTH_GNTR"/>
    <property type="match status" value="1"/>
</dbReference>
<organism evidence="5 6">
    <name type="scientific">Gryllotalpicola protaetiae</name>
    <dbReference type="NCBI Taxonomy" id="2419771"/>
    <lineage>
        <taxon>Bacteria</taxon>
        <taxon>Bacillati</taxon>
        <taxon>Actinomycetota</taxon>
        <taxon>Actinomycetes</taxon>
        <taxon>Micrococcales</taxon>
        <taxon>Microbacteriaceae</taxon>
        <taxon>Gryllotalpicola</taxon>
    </lineage>
</organism>
<dbReference type="AlphaFoldDB" id="A0A387BVR5"/>
<evidence type="ECO:0000256" key="3">
    <source>
        <dbReference type="ARBA" id="ARBA00023163"/>
    </source>
</evidence>
<dbReference type="InterPro" id="IPR036388">
    <property type="entry name" value="WH-like_DNA-bd_sf"/>
</dbReference>
<reference evidence="5 6" key="1">
    <citation type="submission" date="2018-09" db="EMBL/GenBank/DDBJ databases">
        <title>Genome sequencing of strain 2DFW10M-5.</title>
        <authorList>
            <person name="Heo J."/>
            <person name="Kim S.-J."/>
            <person name="Kwon S.-W."/>
        </authorList>
    </citation>
    <scope>NUCLEOTIDE SEQUENCE [LARGE SCALE GENOMIC DNA]</scope>
    <source>
        <strain evidence="5 6">2DFW10M-5</strain>
    </source>
</reference>
<dbReference type="CDD" id="cd07377">
    <property type="entry name" value="WHTH_GntR"/>
    <property type="match status" value="1"/>
</dbReference>
<dbReference type="Pfam" id="PF07702">
    <property type="entry name" value="UTRA"/>
    <property type="match status" value="1"/>
</dbReference>
<evidence type="ECO:0000256" key="2">
    <source>
        <dbReference type="ARBA" id="ARBA00023125"/>
    </source>
</evidence>
<evidence type="ECO:0000313" key="6">
    <source>
        <dbReference type="Proteomes" id="UP000275069"/>
    </source>
</evidence>
<name>A0A387BVR5_9MICO</name>
<dbReference type="SUPFAM" id="SSF64288">
    <property type="entry name" value="Chorismate lyase-like"/>
    <property type="match status" value="1"/>
</dbReference>
<keyword evidence="2" id="KW-0238">DNA-binding</keyword>
<sequence length="261" mass="27900">MRVPLHVVVADALRERISSGELAVGAPLPSESELGAKFGASRGPVRQALAQLRNEGLIETSQGRVPTVLGRPLAHSIDDFFSFSAWVQATGRTPGQHTIELAWRVPPADVAAKLQLAASERAVVIVRRRSIDGLPAMLERSWYISEVGRQLFDFDPDEGSIFGALIERGVALDSGTHTIDAVAADAIDAEQLDVAVGTPLLRVERLTSSAGGQLLEYADDRYRTDRAKLAIRNSRSTSAVSRPSVARLASLSPVSSEGVTA</sequence>
<dbReference type="InterPro" id="IPR036390">
    <property type="entry name" value="WH_DNA-bd_sf"/>
</dbReference>
<accession>A0A387BVR5</accession>
<dbReference type="OrthoDB" id="3210131at2"/>
<evidence type="ECO:0000256" key="1">
    <source>
        <dbReference type="ARBA" id="ARBA00023015"/>
    </source>
</evidence>
<dbReference type="GO" id="GO:0003677">
    <property type="term" value="F:DNA binding"/>
    <property type="evidence" value="ECO:0007669"/>
    <property type="project" value="UniProtKB-KW"/>
</dbReference>
<dbReference type="PANTHER" id="PTHR44846">
    <property type="entry name" value="MANNOSYL-D-GLYCERATE TRANSPORT/METABOLISM SYSTEM REPRESSOR MNGR-RELATED"/>
    <property type="match status" value="1"/>
</dbReference>
<dbReference type="Gene3D" id="3.40.1410.10">
    <property type="entry name" value="Chorismate lyase-like"/>
    <property type="match status" value="1"/>
</dbReference>
<dbReference type="InterPro" id="IPR000524">
    <property type="entry name" value="Tscrpt_reg_HTH_GntR"/>
</dbReference>
<dbReference type="EMBL" id="CP032624">
    <property type="protein sequence ID" value="AYG02471.1"/>
    <property type="molecule type" value="Genomic_DNA"/>
</dbReference>
<gene>
    <name evidence="5" type="ORF">D7I44_02300</name>
</gene>
<dbReference type="SMART" id="SM00345">
    <property type="entry name" value="HTH_GNTR"/>
    <property type="match status" value="1"/>
</dbReference>
<dbReference type="PANTHER" id="PTHR44846:SF1">
    <property type="entry name" value="MANNOSYL-D-GLYCERATE TRANSPORT_METABOLISM SYSTEM REPRESSOR MNGR-RELATED"/>
    <property type="match status" value="1"/>
</dbReference>
<evidence type="ECO:0000313" key="5">
    <source>
        <dbReference type="EMBL" id="AYG02471.1"/>
    </source>
</evidence>
<dbReference type="InterPro" id="IPR028978">
    <property type="entry name" value="Chorismate_lyase_/UTRA_dom_sf"/>
</dbReference>
<keyword evidence="1" id="KW-0805">Transcription regulation</keyword>
<dbReference type="SUPFAM" id="SSF46785">
    <property type="entry name" value="Winged helix' DNA-binding domain"/>
    <property type="match status" value="1"/>
</dbReference>
<dbReference type="Pfam" id="PF00392">
    <property type="entry name" value="GntR"/>
    <property type="match status" value="1"/>
</dbReference>
<evidence type="ECO:0000259" key="4">
    <source>
        <dbReference type="PROSITE" id="PS50949"/>
    </source>
</evidence>
<keyword evidence="3" id="KW-0804">Transcription</keyword>
<proteinExistence type="predicted"/>